<evidence type="ECO:0000256" key="4">
    <source>
        <dbReference type="SAM" id="MobiDB-lite"/>
    </source>
</evidence>
<evidence type="ECO:0000256" key="1">
    <source>
        <dbReference type="ARBA" id="ARBA00022737"/>
    </source>
</evidence>
<keyword evidence="3" id="KW-0768">Sushi</keyword>
<dbReference type="InterPro" id="IPR051277">
    <property type="entry name" value="SEZ6_CSMD_C4BPB_Regulators"/>
</dbReference>
<dbReference type="CDD" id="cd00033">
    <property type="entry name" value="CCP"/>
    <property type="match status" value="4"/>
</dbReference>
<feature type="region of interest" description="Disordered" evidence="4">
    <location>
        <begin position="288"/>
        <end position="345"/>
    </location>
</feature>
<dbReference type="GeneID" id="103120657"/>
<evidence type="ECO:0000259" key="6">
    <source>
        <dbReference type="PROSITE" id="PS50923"/>
    </source>
</evidence>
<dbReference type="Pfam" id="PF00084">
    <property type="entry name" value="Sushi"/>
    <property type="match status" value="4"/>
</dbReference>
<dbReference type="PANTHER" id="PTHR45656">
    <property type="entry name" value="PROTEIN CBR-CLEC-78"/>
    <property type="match status" value="1"/>
</dbReference>
<comment type="caution">
    <text evidence="3">Lacks conserved residue(s) required for the propagation of feature annotation.</text>
</comment>
<dbReference type="InterPro" id="IPR000436">
    <property type="entry name" value="Sushi_SCR_CCP_dom"/>
</dbReference>
<dbReference type="PROSITE" id="PS50923">
    <property type="entry name" value="SUSHI"/>
    <property type="match status" value="4"/>
</dbReference>
<organism evidence="7 8">
    <name type="scientific">Erinaceus europaeus</name>
    <name type="common">Western European hedgehog</name>
    <dbReference type="NCBI Taxonomy" id="9365"/>
    <lineage>
        <taxon>Eukaryota</taxon>
        <taxon>Metazoa</taxon>
        <taxon>Chordata</taxon>
        <taxon>Craniata</taxon>
        <taxon>Vertebrata</taxon>
        <taxon>Euteleostomi</taxon>
        <taxon>Mammalia</taxon>
        <taxon>Eutheria</taxon>
        <taxon>Laurasiatheria</taxon>
        <taxon>Eulipotyphla</taxon>
        <taxon>Erinaceidae</taxon>
        <taxon>Erinaceinae</taxon>
        <taxon>Erinaceus</taxon>
    </lineage>
</organism>
<evidence type="ECO:0000313" key="7">
    <source>
        <dbReference type="Proteomes" id="UP001652624"/>
    </source>
</evidence>
<name>A0ABM3WCL9_ERIEU</name>
<feature type="domain" description="Sushi" evidence="6">
    <location>
        <begin position="26"/>
        <end position="87"/>
    </location>
</feature>
<proteinExistence type="predicted"/>
<evidence type="ECO:0000256" key="5">
    <source>
        <dbReference type="SAM" id="SignalP"/>
    </source>
</evidence>
<reference evidence="8" key="1">
    <citation type="submission" date="2025-08" db="UniProtKB">
        <authorList>
            <consortium name="RefSeq"/>
        </authorList>
    </citation>
    <scope>IDENTIFICATION</scope>
</reference>
<evidence type="ECO:0000256" key="2">
    <source>
        <dbReference type="ARBA" id="ARBA00023157"/>
    </source>
</evidence>
<keyword evidence="7" id="KW-1185">Reference proteome</keyword>
<evidence type="ECO:0000256" key="3">
    <source>
        <dbReference type="PROSITE-ProRule" id="PRU00302"/>
    </source>
</evidence>
<keyword evidence="2 3" id="KW-1015">Disulfide bond</keyword>
<dbReference type="Gene3D" id="2.10.70.10">
    <property type="entry name" value="Complement Module, domain 1"/>
    <property type="match status" value="4"/>
</dbReference>
<dbReference type="InterPro" id="IPR035976">
    <property type="entry name" value="Sushi/SCR/CCP_sf"/>
</dbReference>
<dbReference type="PANTHER" id="PTHR45656:SF15">
    <property type="entry name" value="SUSHI DOMAIN-CONTAINING PROTEIN"/>
    <property type="match status" value="1"/>
</dbReference>
<keyword evidence="5" id="KW-0732">Signal</keyword>
<evidence type="ECO:0000313" key="8">
    <source>
        <dbReference type="RefSeq" id="XP_060034324.1"/>
    </source>
</evidence>
<keyword evidence="1" id="KW-0677">Repeat</keyword>
<sequence length="453" mass="49266">MGPAARVLAALAPLLLLLLGAPLARGDCGEPPEVQHTQPPDLSGQKSFSVGKSVTYKCAPGLVKMPGLPDSVVCQQDGQWSELAVFCNRSCDVPPRLLFAFLRIRYSKQNYFPAGSTVHYSCREGYTKVMSDKLTCLPEFVWSKPNEFCKKKPCPNPGEIKNGHINITTDMLFGATILFSCDTGYKLVGAASSYCTVMGNNVGWSSTPPECKEISCSAPPEVHNGTIQEPQPLYVYRQSVTYKCAEGFTLAGDKSIYCTVKDGEGAWSGPPPECRDNSQIPKVTPTVQKPTTVKTPVTRPKPTPPRSTSVHISAAQTAATTRATTRAHATSATKRRGPPPSGAGTTVFAGRITFAVKSVECGSHECSRVRPSHLTDPRDSLSVVVNCIVCTCRVLLTVLPIFPPSRSRCRYYNNWYPNSSQNLLEVWKIRRGSISSEREKERGTSAPAQHLQP</sequence>
<dbReference type="Proteomes" id="UP001652624">
    <property type="component" value="Chromosome 19"/>
</dbReference>
<dbReference type="RefSeq" id="XP_060034324.1">
    <property type="nucleotide sequence ID" value="XM_060178341.1"/>
</dbReference>
<feature type="disulfide bond" evidence="3">
    <location>
        <begin position="122"/>
        <end position="149"/>
    </location>
</feature>
<dbReference type="SUPFAM" id="SSF57535">
    <property type="entry name" value="Complement control module/SCR domain"/>
    <property type="match status" value="4"/>
</dbReference>
<feature type="domain" description="Sushi" evidence="6">
    <location>
        <begin position="89"/>
        <end position="151"/>
    </location>
</feature>
<feature type="signal peptide" evidence="5">
    <location>
        <begin position="1"/>
        <end position="26"/>
    </location>
</feature>
<feature type="compositionally biased region" description="Low complexity" evidence="4">
    <location>
        <begin position="306"/>
        <end position="332"/>
    </location>
</feature>
<accession>A0ABM3WCL9</accession>
<feature type="domain" description="Sushi" evidence="6">
    <location>
        <begin position="214"/>
        <end position="276"/>
    </location>
</feature>
<dbReference type="SMART" id="SM00032">
    <property type="entry name" value="CCP"/>
    <property type="match status" value="4"/>
</dbReference>
<feature type="domain" description="Sushi" evidence="6">
    <location>
        <begin position="152"/>
        <end position="213"/>
    </location>
</feature>
<feature type="compositionally biased region" description="Low complexity" evidence="4">
    <location>
        <begin position="288"/>
        <end position="298"/>
    </location>
</feature>
<protein>
    <submittedName>
        <fullName evidence="8">Complement decay-accelerating factor isoform X1</fullName>
    </submittedName>
</protein>
<feature type="chain" id="PRO_5045826035" evidence="5">
    <location>
        <begin position="27"/>
        <end position="453"/>
    </location>
</feature>
<gene>
    <name evidence="8" type="primary">CD55</name>
</gene>